<accession>A0ABZ0X451</accession>
<keyword evidence="1" id="KW-0472">Membrane</keyword>
<gene>
    <name evidence="2" type="ORF">SR900_00140</name>
</gene>
<keyword evidence="1" id="KW-1133">Transmembrane helix</keyword>
<sequence>MLVCDKCSAGITEGSKFCPQCGDPVTDADRVNIPVTDNNIANVEISFAYSSSQNFSKAVSISKNIPSYSVKGDGKSAMHSVVLPITEVDLIINLYDLVGGWKSSKMLINGHTATKKELTYYGVGCFRSRQKAYNPQQYCFGERDYEVNIWGCKRLNMPIYEWGGGWLDYGEFDKSGVWHIDKDRIKDELESAIKENELCPILSRKRVLETLEKLPRTIDPREDNNWEYRTNYEEINGTFKEVAIGIKPNIKNINRFVIGDYEPNWVESFQDDGVQSVGRISVDLNSKDNKEGDGKKNRSDLYGSIAFTIILFIAIFMLL</sequence>
<name>A0ABZ0X451_9GAMM</name>
<dbReference type="EMBL" id="CP140158">
    <property type="protein sequence ID" value="WQG85305.1"/>
    <property type="molecule type" value="Genomic_DNA"/>
</dbReference>
<evidence type="ECO:0000313" key="2">
    <source>
        <dbReference type="EMBL" id="WQG85305.1"/>
    </source>
</evidence>
<keyword evidence="3" id="KW-1185">Reference proteome</keyword>
<evidence type="ECO:0000313" key="3">
    <source>
        <dbReference type="Proteomes" id="UP001324185"/>
    </source>
</evidence>
<feature type="transmembrane region" description="Helical" evidence="1">
    <location>
        <begin position="301"/>
        <end position="318"/>
    </location>
</feature>
<reference evidence="2 3" key="1">
    <citation type="submission" date="2023-11" db="EMBL/GenBank/DDBJ databases">
        <title>MicrobeMod: A computational toolkit for identifying prokaryotic methylation and restriction-modification with nanopore sequencing.</title>
        <authorList>
            <person name="Crits-Christoph A."/>
            <person name="Kang S.C."/>
            <person name="Lee H."/>
            <person name="Ostrov N."/>
        </authorList>
    </citation>
    <scope>NUCLEOTIDE SEQUENCE [LARGE SCALE GENOMIC DNA]</scope>
    <source>
        <strain evidence="2 3">DSMZ 16071</strain>
    </source>
</reference>
<dbReference type="RefSeq" id="WP_018623283.1">
    <property type="nucleotide sequence ID" value="NZ_CP140158.1"/>
</dbReference>
<keyword evidence="1" id="KW-0812">Transmembrane</keyword>
<evidence type="ECO:0000256" key="1">
    <source>
        <dbReference type="SAM" id="Phobius"/>
    </source>
</evidence>
<protein>
    <submittedName>
        <fullName evidence="2">Zinc ribbon domain-containing protein</fullName>
    </submittedName>
</protein>
<dbReference type="Proteomes" id="UP001324185">
    <property type="component" value="Chromosome"/>
</dbReference>
<organism evidence="2 3">
    <name type="scientific">Kangiella aquimarina</name>
    <dbReference type="NCBI Taxonomy" id="261965"/>
    <lineage>
        <taxon>Bacteria</taxon>
        <taxon>Pseudomonadati</taxon>
        <taxon>Pseudomonadota</taxon>
        <taxon>Gammaproteobacteria</taxon>
        <taxon>Kangiellales</taxon>
        <taxon>Kangiellaceae</taxon>
        <taxon>Kangiella</taxon>
    </lineage>
</organism>
<proteinExistence type="predicted"/>